<sequence>MRRWKRSLILLLAVCLSVSFLSGCTSNGGEETGEGAKTRFVFGDTTFNPENEEPDVNPHNTYSG</sequence>
<comment type="caution">
    <text evidence="3">The sequence shown here is derived from an EMBL/GenBank/DDBJ whole genome shotgun (WGS) entry which is preliminary data.</text>
</comment>
<evidence type="ECO:0000313" key="3">
    <source>
        <dbReference type="EMBL" id="EHM55182.1"/>
    </source>
</evidence>
<feature type="chain" id="PRO_5038408939" evidence="2">
    <location>
        <begin position="24"/>
        <end position="64"/>
    </location>
</feature>
<dbReference type="EMBL" id="AGCK01000013">
    <property type="protein sequence ID" value="EHM55182.1"/>
    <property type="molecule type" value="Genomic_DNA"/>
</dbReference>
<keyword evidence="2" id="KW-0732">Signal</keyword>
<evidence type="ECO:0000256" key="1">
    <source>
        <dbReference type="SAM" id="MobiDB-lite"/>
    </source>
</evidence>
<accession>G9YKX9</accession>
<dbReference type="Proteomes" id="UP000004459">
    <property type="component" value="Unassembled WGS sequence"/>
</dbReference>
<feature type="signal peptide" evidence="2">
    <location>
        <begin position="1"/>
        <end position="23"/>
    </location>
</feature>
<gene>
    <name evidence="3" type="ORF">HMPREF0372_00139</name>
</gene>
<protein>
    <submittedName>
        <fullName evidence="3">Uncharacterized protein</fullName>
    </submittedName>
</protein>
<organism evidence="3 4">
    <name type="scientific">Flavonifractor plautii ATCC 29863</name>
    <dbReference type="NCBI Taxonomy" id="411475"/>
    <lineage>
        <taxon>Bacteria</taxon>
        <taxon>Bacillati</taxon>
        <taxon>Bacillota</taxon>
        <taxon>Clostridia</taxon>
        <taxon>Eubacteriales</taxon>
        <taxon>Oscillospiraceae</taxon>
        <taxon>Flavonifractor</taxon>
    </lineage>
</organism>
<evidence type="ECO:0000256" key="2">
    <source>
        <dbReference type="SAM" id="SignalP"/>
    </source>
</evidence>
<dbReference type="RefSeq" id="WP_007488023.1">
    <property type="nucleotide sequence ID" value="NZ_JH417628.1"/>
</dbReference>
<dbReference type="AlphaFoldDB" id="G9YKX9"/>
<name>G9YKX9_FLAPL</name>
<evidence type="ECO:0000313" key="4">
    <source>
        <dbReference type="Proteomes" id="UP000004459"/>
    </source>
</evidence>
<proteinExistence type="predicted"/>
<reference evidence="3 4" key="1">
    <citation type="submission" date="2011-08" db="EMBL/GenBank/DDBJ databases">
        <authorList>
            <person name="Weinstock G."/>
            <person name="Sodergren E."/>
            <person name="Clifton S."/>
            <person name="Fulton L."/>
            <person name="Fulton B."/>
            <person name="Courtney L."/>
            <person name="Fronick C."/>
            <person name="Harrison M."/>
            <person name="Strong C."/>
            <person name="Farmer C."/>
            <person name="Delahaunty K."/>
            <person name="Markovic C."/>
            <person name="Hall O."/>
            <person name="Minx P."/>
            <person name="Tomlinson C."/>
            <person name="Mitreva M."/>
            <person name="Hou S."/>
            <person name="Chen J."/>
            <person name="Wollam A."/>
            <person name="Pepin K.H."/>
            <person name="Johnson M."/>
            <person name="Bhonagiri V."/>
            <person name="Zhang X."/>
            <person name="Suruliraj S."/>
            <person name="Warren W."/>
            <person name="Chinwalla A."/>
            <person name="Mardis E.R."/>
            <person name="Wilson R.K."/>
        </authorList>
    </citation>
    <scope>NUCLEOTIDE SEQUENCE [LARGE SCALE GENOMIC DNA]</scope>
    <source>
        <strain evidence="3 4">ATCC 29863</strain>
    </source>
</reference>
<feature type="region of interest" description="Disordered" evidence="1">
    <location>
        <begin position="45"/>
        <end position="64"/>
    </location>
</feature>
<dbReference type="PROSITE" id="PS51257">
    <property type="entry name" value="PROKAR_LIPOPROTEIN"/>
    <property type="match status" value="1"/>
</dbReference>
<dbReference type="HOGENOM" id="CLU_2861187_0_0_9"/>